<dbReference type="GO" id="GO:0004553">
    <property type="term" value="F:hydrolase activity, hydrolyzing O-glycosyl compounds"/>
    <property type="evidence" value="ECO:0007669"/>
    <property type="project" value="InterPro"/>
</dbReference>
<sequence length="321" mass="33828">MRLSARLLGLITVLAVAVTIGGPAHADRPAGGIARPSVPAGGAVHSGGPTGSGGPTDEIIPVGGPTGEIVYATRGAGRLAALTFDDGPSPGWTPALLDLLRDRQIRATFCLLGSQAQARPDLVRRIVADGHAVCNHTFGHDSVAGWTPEAIRADLTATNEAIRTAAGDPGLPIRYFRAPYGAWGASPQVAASLGMTALAWTMDPADWDGSPADVIAQRLDAQLHPTAVALSHDGGGDRAPTLDAYRQVLPRWQRAGWGFDLPAVTGGPYPPACTAPAWHAHDVYTRGDRVSRDGRLYQTRWWTRLEDPLTARWVWADLGAC</sequence>
<evidence type="ECO:0000256" key="1">
    <source>
        <dbReference type="ARBA" id="ARBA00022801"/>
    </source>
</evidence>
<keyword evidence="5" id="KW-0624">Polysaccharide degradation</keyword>
<dbReference type="GO" id="GO:0016810">
    <property type="term" value="F:hydrolase activity, acting on carbon-nitrogen (but not peptide) bonds"/>
    <property type="evidence" value="ECO:0007669"/>
    <property type="project" value="InterPro"/>
</dbReference>
<dbReference type="SUPFAM" id="SSF51055">
    <property type="entry name" value="Carbohydrate binding domain"/>
    <property type="match status" value="1"/>
</dbReference>
<dbReference type="Pfam" id="PF02839">
    <property type="entry name" value="CBM_5_12"/>
    <property type="match status" value="1"/>
</dbReference>
<dbReference type="InterPro" id="IPR003610">
    <property type="entry name" value="CBM5/12"/>
</dbReference>
<proteinExistence type="predicted"/>
<evidence type="ECO:0000313" key="6">
    <source>
        <dbReference type="Proteomes" id="UP000002029"/>
    </source>
</evidence>
<evidence type="ECO:0000259" key="4">
    <source>
        <dbReference type="PROSITE" id="PS51677"/>
    </source>
</evidence>
<dbReference type="KEGG" id="sro:Sros_3558"/>
<keyword evidence="5" id="KW-0858">Xylan degradation</keyword>
<dbReference type="GO" id="GO:0030246">
    <property type="term" value="F:carbohydrate binding"/>
    <property type="evidence" value="ECO:0007669"/>
    <property type="project" value="InterPro"/>
</dbReference>
<keyword evidence="1 5" id="KW-0378">Hydrolase</keyword>
<dbReference type="CDD" id="cd10917">
    <property type="entry name" value="CE4_NodB_like_6s_7s"/>
    <property type="match status" value="1"/>
</dbReference>
<dbReference type="GO" id="GO:0005576">
    <property type="term" value="C:extracellular region"/>
    <property type="evidence" value="ECO:0007669"/>
    <property type="project" value="InterPro"/>
</dbReference>
<dbReference type="CDD" id="cd12215">
    <property type="entry name" value="ChiC_BD"/>
    <property type="match status" value="1"/>
</dbReference>
<feature type="compositionally biased region" description="Gly residues" evidence="2">
    <location>
        <begin position="44"/>
        <end position="54"/>
    </location>
</feature>
<dbReference type="InterPro" id="IPR050248">
    <property type="entry name" value="Polysacc_deacetylase_ArnD"/>
</dbReference>
<reference evidence="5 6" key="1">
    <citation type="journal article" date="2010" name="Stand. Genomic Sci.">
        <title>Complete genome sequence of Streptosporangium roseum type strain (NI 9100).</title>
        <authorList>
            <person name="Nolan M."/>
            <person name="Sikorski J."/>
            <person name="Jando M."/>
            <person name="Lucas S."/>
            <person name="Lapidus A."/>
            <person name="Glavina Del Rio T."/>
            <person name="Chen F."/>
            <person name="Tice H."/>
            <person name="Pitluck S."/>
            <person name="Cheng J.F."/>
            <person name="Chertkov O."/>
            <person name="Sims D."/>
            <person name="Meincke L."/>
            <person name="Brettin T."/>
            <person name="Han C."/>
            <person name="Detter J.C."/>
            <person name="Bruce D."/>
            <person name="Goodwin L."/>
            <person name="Land M."/>
            <person name="Hauser L."/>
            <person name="Chang Y.J."/>
            <person name="Jeffries C.D."/>
            <person name="Ivanova N."/>
            <person name="Mavromatis K."/>
            <person name="Mikhailova N."/>
            <person name="Chen A."/>
            <person name="Palaniappan K."/>
            <person name="Chain P."/>
            <person name="Rohde M."/>
            <person name="Goker M."/>
            <person name="Bristow J."/>
            <person name="Eisen J.A."/>
            <person name="Markowitz V."/>
            <person name="Hugenholtz P."/>
            <person name="Kyrpides N.C."/>
            <person name="Klenk H.P."/>
        </authorList>
    </citation>
    <scope>NUCLEOTIDE SEQUENCE [LARGE SCALE GENOMIC DNA]</scope>
    <source>
        <strain evidence="6">ATCC 12428 / DSM 43021 / JCM 3005 / NI 9100</strain>
    </source>
</reference>
<dbReference type="Proteomes" id="UP000002029">
    <property type="component" value="Chromosome"/>
</dbReference>
<dbReference type="OrthoDB" id="3521160at2"/>
<dbReference type="STRING" id="479432.Sros_3558"/>
<gene>
    <name evidence="5" type="ordered locus">Sros_3558</name>
</gene>
<dbReference type="eggNOG" id="COG3979">
    <property type="taxonomic scope" value="Bacteria"/>
</dbReference>
<dbReference type="InterPro" id="IPR011330">
    <property type="entry name" value="Glyco_hydro/deAcase_b/a-brl"/>
</dbReference>
<dbReference type="GO" id="GO:0045493">
    <property type="term" value="P:xylan catabolic process"/>
    <property type="evidence" value="ECO:0007669"/>
    <property type="project" value="UniProtKB-KW"/>
</dbReference>
<feature type="signal peptide" evidence="3">
    <location>
        <begin position="1"/>
        <end position="26"/>
    </location>
</feature>
<dbReference type="Gene3D" id="2.10.10.20">
    <property type="entry name" value="Carbohydrate-binding module superfamily 5/12"/>
    <property type="match status" value="1"/>
</dbReference>
<feature type="chain" id="PRO_5003029158" evidence="3">
    <location>
        <begin position="27"/>
        <end position="321"/>
    </location>
</feature>
<dbReference type="InterPro" id="IPR002509">
    <property type="entry name" value="NODB_dom"/>
</dbReference>
<dbReference type="PANTHER" id="PTHR10587">
    <property type="entry name" value="GLYCOSYL TRANSFERASE-RELATED"/>
    <property type="match status" value="1"/>
</dbReference>
<evidence type="ECO:0000256" key="3">
    <source>
        <dbReference type="SAM" id="SignalP"/>
    </source>
</evidence>
<dbReference type="Pfam" id="PF01522">
    <property type="entry name" value="Polysacc_deac_1"/>
    <property type="match status" value="1"/>
</dbReference>
<dbReference type="HOGENOM" id="CLU_021264_2_2_11"/>
<feature type="domain" description="NodB homology" evidence="4">
    <location>
        <begin position="78"/>
        <end position="260"/>
    </location>
</feature>
<evidence type="ECO:0000313" key="5">
    <source>
        <dbReference type="EMBL" id="ACZ86492.1"/>
    </source>
</evidence>
<protein>
    <submittedName>
        <fullName evidence="5">Xylanase/chitin deacetylase-like protein</fullName>
    </submittedName>
</protein>
<keyword evidence="5" id="KW-0119">Carbohydrate metabolism</keyword>
<dbReference type="PROSITE" id="PS51677">
    <property type="entry name" value="NODB"/>
    <property type="match status" value="1"/>
</dbReference>
<dbReference type="EMBL" id="CP001814">
    <property type="protein sequence ID" value="ACZ86492.1"/>
    <property type="molecule type" value="Genomic_DNA"/>
</dbReference>
<accession>D2AQU5</accession>
<dbReference type="RefSeq" id="WP_012890235.1">
    <property type="nucleotide sequence ID" value="NC_013595.1"/>
</dbReference>
<dbReference type="SUPFAM" id="SSF88713">
    <property type="entry name" value="Glycoside hydrolase/deacetylase"/>
    <property type="match status" value="1"/>
</dbReference>
<dbReference type="CAZy" id="CBM5">
    <property type="family name" value="Carbohydrate-Binding Module Family 5"/>
</dbReference>
<feature type="region of interest" description="Disordered" evidence="2">
    <location>
        <begin position="30"/>
        <end position="57"/>
    </location>
</feature>
<dbReference type="Gene3D" id="3.20.20.370">
    <property type="entry name" value="Glycoside hydrolase/deacetylase"/>
    <property type="match status" value="1"/>
</dbReference>
<organism evidence="5 6">
    <name type="scientific">Streptosporangium roseum (strain ATCC 12428 / DSM 43021 / JCM 3005 / KCTC 9067 / NCIMB 10171 / NRRL 2505 / NI 9100)</name>
    <dbReference type="NCBI Taxonomy" id="479432"/>
    <lineage>
        <taxon>Bacteria</taxon>
        <taxon>Bacillati</taxon>
        <taxon>Actinomycetota</taxon>
        <taxon>Actinomycetes</taxon>
        <taxon>Streptosporangiales</taxon>
        <taxon>Streptosporangiaceae</taxon>
        <taxon>Streptosporangium</taxon>
    </lineage>
</organism>
<keyword evidence="3" id="KW-0732">Signal</keyword>
<dbReference type="SMART" id="SM00495">
    <property type="entry name" value="ChtBD3"/>
    <property type="match status" value="1"/>
</dbReference>
<dbReference type="AlphaFoldDB" id="D2AQU5"/>
<dbReference type="InterPro" id="IPR036573">
    <property type="entry name" value="CBM_sf_5/12"/>
</dbReference>
<dbReference type="eggNOG" id="COG0726">
    <property type="taxonomic scope" value="Bacteria"/>
</dbReference>
<keyword evidence="5" id="KW-0326">Glycosidase</keyword>
<keyword evidence="6" id="KW-1185">Reference proteome</keyword>
<evidence type="ECO:0000256" key="2">
    <source>
        <dbReference type="SAM" id="MobiDB-lite"/>
    </source>
</evidence>
<name>D2AQU5_STRRD</name>